<dbReference type="PANTHER" id="PTHR41523">
    <property type="entry name" value="TWO-COMPONENT SYSTEM SENSOR PROTEIN"/>
    <property type="match status" value="1"/>
</dbReference>
<dbReference type="Pfam" id="PF13581">
    <property type="entry name" value="HATPase_c_2"/>
    <property type="match status" value="1"/>
</dbReference>
<organism evidence="9 10">
    <name type="scientific">Marinibaculum pumilum</name>
    <dbReference type="NCBI Taxonomy" id="1766165"/>
    <lineage>
        <taxon>Bacteria</taxon>
        <taxon>Pseudomonadati</taxon>
        <taxon>Pseudomonadota</taxon>
        <taxon>Alphaproteobacteria</taxon>
        <taxon>Rhodospirillales</taxon>
        <taxon>Rhodospirillaceae</taxon>
        <taxon>Marinibaculum</taxon>
    </lineage>
</organism>
<reference evidence="10" key="1">
    <citation type="journal article" date="2019" name="Int. J. Syst. Evol. Microbiol.">
        <title>The Global Catalogue of Microorganisms (GCM) 10K type strain sequencing project: providing services to taxonomists for standard genome sequencing and annotation.</title>
        <authorList>
            <consortium name="The Broad Institute Genomics Platform"/>
            <consortium name="The Broad Institute Genome Sequencing Center for Infectious Disease"/>
            <person name="Wu L."/>
            <person name="Ma J."/>
        </authorList>
    </citation>
    <scope>NUCLEOTIDE SEQUENCE [LARGE SCALE GENOMIC DNA]</scope>
    <source>
        <strain evidence="10">KCTC 42964</strain>
    </source>
</reference>
<comment type="catalytic activity">
    <reaction evidence="1">
        <text>ATP + protein L-histidine = ADP + protein N-phospho-L-histidine.</text>
        <dbReference type="EC" id="2.7.13.3"/>
    </reaction>
</comment>
<evidence type="ECO:0000313" key="9">
    <source>
        <dbReference type="EMBL" id="MFC3229094.1"/>
    </source>
</evidence>
<evidence type="ECO:0000256" key="3">
    <source>
        <dbReference type="ARBA" id="ARBA00022553"/>
    </source>
</evidence>
<keyword evidence="5" id="KW-0547">Nucleotide-binding</keyword>
<dbReference type="InterPro" id="IPR003594">
    <property type="entry name" value="HATPase_dom"/>
</dbReference>
<evidence type="ECO:0000256" key="1">
    <source>
        <dbReference type="ARBA" id="ARBA00000085"/>
    </source>
</evidence>
<evidence type="ECO:0000256" key="5">
    <source>
        <dbReference type="ARBA" id="ARBA00022741"/>
    </source>
</evidence>
<dbReference type="EC" id="2.7.13.3" evidence="2"/>
<accession>A0ABV7L3J6</accession>
<keyword evidence="10" id="KW-1185">Reference proteome</keyword>
<dbReference type="InterPro" id="IPR003018">
    <property type="entry name" value="GAF"/>
</dbReference>
<dbReference type="EMBL" id="JBHRTR010000031">
    <property type="protein sequence ID" value="MFC3229094.1"/>
    <property type="molecule type" value="Genomic_DNA"/>
</dbReference>
<evidence type="ECO:0000256" key="4">
    <source>
        <dbReference type="ARBA" id="ARBA00022679"/>
    </source>
</evidence>
<dbReference type="Gene3D" id="3.30.565.10">
    <property type="entry name" value="Histidine kinase-like ATPase, C-terminal domain"/>
    <property type="match status" value="1"/>
</dbReference>
<feature type="domain" description="Histidine kinase" evidence="8">
    <location>
        <begin position="202"/>
        <end position="392"/>
    </location>
</feature>
<evidence type="ECO:0000256" key="2">
    <source>
        <dbReference type="ARBA" id="ARBA00012438"/>
    </source>
</evidence>
<evidence type="ECO:0000259" key="8">
    <source>
        <dbReference type="PROSITE" id="PS50109"/>
    </source>
</evidence>
<comment type="caution">
    <text evidence="9">The sequence shown here is derived from an EMBL/GenBank/DDBJ whole genome shotgun (WGS) entry which is preliminary data.</text>
</comment>
<proteinExistence type="predicted"/>
<evidence type="ECO:0000313" key="10">
    <source>
        <dbReference type="Proteomes" id="UP001595528"/>
    </source>
</evidence>
<dbReference type="SUPFAM" id="SSF55781">
    <property type="entry name" value="GAF domain-like"/>
    <property type="match status" value="1"/>
</dbReference>
<dbReference type="InterPro" id="IPR036890">
    <property type="entry name" value="HATPase_C_sf"/>
</dbReference>
<dbReference type="InterPro" id="IPR011495">
    <property type="entry name" value="Sig_transdc_His_kin_sub2_dim/P"/>
</dbReference>
<dbReference type="Pfam" id="PF13185">
    <property type="entry name" value="GAF_2"/>
    <property type="match status" value="1"/>
</dbReference>
<keyword evidence="4 9" id="KW-0808">Transferase</keyword>
<dbReference type="InterPro" id="IPR029016">
    <property type="entry name" value="GAF-like_dom_sf"/>
</dbReference>
<sequence>MQMERLRTRDVFVTEALARREPSDPDFVLDNLALQDLAARMVADPEAVLSHLVDLALEATGSVSGGISVFESEPAPGLFRWHNLRGELERFSGCTTPRHYSPCGVCLDESRPVLVEKPERAYSWLVEAGVGLPECLLVPLFVGGTEPLGTLWVVSEEVGHFDRGHTKILSDLASFTGMALHMRWSRERLEAALEEQRLLMQELSHRVKNSLQVVGGILRLDARNAGAEAGELLLRAAGRVQSIATIHDLACRSDSCQSIELSDYFTALAEALEESTAAQERAVRVKVRMPRLMLPSDTAIVLALIVNETVTNAVKHAFEGRDGGTVRILGEAAGGRLKLTIADNGRGKGTAAPSGGLGSGLIQRLALQLGAELSEADGPEGHAVVLDMPVADLTSLA</sequence>
<dbReference type="RefSeq" id="WP_379902978.1">
    <property type="nucleotide sequence ID" value="NZ_JBHRTR010000031.1"/>
</dbReference>
<dbReference type="PANTHER" id="PTHR41523:SF8">
    <property type="entry name" value="ETHYLENE RESPONSE SENSOR PROTEIN"/>
    <property type="match status" value="1"/>
</dbReference>
<dbReference type="PROSITE" id="PS50109">
    <property type="entry name" value="HIS_KIN"/>
    <property type="match status" value="1"/>
</dbReference>
<dbReference type="GO" id="GO:0004673">
    <property type="term" value="F:protein histidine kinase activity"/>
    <property type="evidence" value="ECO:0007669"/>
    <property type="project" value="UniProtKB-EC"/>
</dbReference>
<keyword evidence="6 9" id="KW-0418">Kinase</keyword>
<dbReference type="Pfam" id="PF07568">
    <property type="entry name" value="HisKA_2"/>
    <property type="match status" value="1"/>
</dbReference>
<protein>
    <recommendedName>
        <fullName evidence="2">histidine kinase</fullName>
        <ecNumber evidence="2">2.7.13.3</ecNumber>
    </recommendedName>
</protein>
<name>A0ABV7L3J6_9PROT</name>
<keyword evidence="3" id="KW-0597">Phosphoprotein</keyword>
<keyword evidence="7" id="KW-0067">ATP-binding</keyword>
<dbReference type="Proteomes" id="UP001595528">
    <property type="component" value="Unassembled WGS sequence"/>
</dbReference>
<dbReference type="InterPro" id="IPR005467">
    <property type="entry name" value="His_kinase_dom"/>
</dbReference>
<dbReference type="SUPFAM" id="SSF55874">
    <property type="entry name" value="ATPase domain of HSP90 chaperone/DNA topoisomerase II/histidine kinase"/>
    <property type="match status" value="1"/>
</dbReference>
<gene>
    <name evidence="9" type="ORF">ACFOGJ_17745</name>
</gene>
<evidence type="ECO:0000256" key="7">
    <source>
        <dbReference type="ARBA" id="ARBA00022840"/>
    </source>
</evidence>
<evidence type="ECO:0000256" key="6">
    <source>
        <dbReference type="ARBA" id="ARBA00022777"/>
    </source>
</evidence>
<dbReference type="Gene3D" id="3.30.450.40">
    <property type="match status" value="1"/>
</dbReference>